<keyword evidence="5" id="KW-0732">Signal</keyword>
<reference evidence="7" key="1">
    <citation type="submission" date="2025-08" db="UniProtKB">
        <authorList>
            <consortium name="RefSeq"/>
        </authorList>
    </citation>
    <scope>IDENTIFICATION</scope>
</reference>
<dbReference type="OrthoDB" id="8194482at2759"/>
<feature type="signal peptide" evidence="5">
    <location>
        <begin position="1"/>
        <end position="22"/>
    </location>
</feature>
<feature type="compositionally biased region" description="Basic and acidic residues" evidence="4">
    <location>
        <begin position="86"/>
        <end position="98"/>
    </location>
</feature>
<dbReference type="InterPro" id="IPR052295">
    <property type="entry name" value="Odorant-binding_protein"/>
</dbReference>
<evidence type="ECO:0000256" key="5">
    <source>
        <dbReference type="SAM" id="SignalP"/>
    </source>
</evidence>
<dbReference type="InterPro" id="IPR036728">
    <property type="entry name" value="PBP_GOBP_sf"/>
</dbReference>
<dbReference type="GO" id="GO:0005576">
    <property type="term" value="C:extracellular region"/>
    <property type="evidence" value="ECO:0007669"/>
    <property type="project" value="UniProtKB-SubCell"/>
</dbReference>
<feature type="compositionally biased region" description="Polar residues" evidence="4">
    <location>
        <begin position="99"/>
        <end position="112"/>
    </location>
</feature>
<evidence type="ECO:0000256" key="1">
    <source>
        <dbReference type="ARBA" id="ARBA00004613"/>
    </source>
</evidence>
<evidence type="ECO:0000313" key="6">
    <source>
        <dbReference type="Proteomes" id="UP000515204"/>
    </source>
</evidence>
<dbReference type="GeneID" id="106740927"/>
<feature type="region of interest" description="Disordered" evidence="4">
    <location>
        <begin position="46"/>
        <end position="155"/>
    </location>
</feature>
<dbReference type="SUPFAM" id="SSF47565">
    <property type="entry name" value="Insect pheromone/odorant-binding proteins"/>
    <property type="match status" value="1"/>
</dbReference>
<dbReference type="Proteomes" id="UP000515204">
    <property type="component" value="Unplaced"/>
</dbReference>
<feature type="compositionally biased region" description="Polar residues" evidence="4">
    <location>
        <begin position="146"/>
        <end position="155"/>
    </location>
</feature>
<dbReference type="Gene3D" id="1.10.238.20">
    <property type="entry name" value="Pheromone/general odorant binding protein domain"/>
    <property type="match status" value="1"/>
</dbReference>
<dbReference type="Pfam" id="PF01395">
    <property type="entry name" value="PBP_GOBP"/>
    <property type="match status" value="1"/>
</dbReference>
<dbReference type="PANTHER" id="PTHR21066">
    <property type="entry name" value="ODORANT-BINDING PROTEIN 59A-RELATED"/>
    <property type="match status" value="1"/>
</dbReference>
<dbReference type="AlphaFoldDB" id="A0A6P3WP23"/>
<name>A0A6P3WP23_DINQU</name>
<sequence length="248" mass="28067">MAKLIFIALCCVCLLLLESANSLKCQTGIQQADDQFRKVVQICKKRHSGGNNSDSSSNEDDDDSDLLNKFFMKGSDSSSNTQSWKHGNDQRGSSDPRHSFNQTNGNWRSAQRPNHDNNNHDSDGMYPGRGYPSGGYPGGNVRDGSSYDQMNGNFGNTHKDQKRACVTQCFFNELNAVDHRGFPQQELIINLMTHNIQNPELQDFMEEAIIECFHFLSADMRQDKCYFSQNLLSCLAEKGKERCEDWNN</sequence>
<keyword evidence="6" id="KW-1185">Reference proteome</keyword>
<dbReference type="InterPro" id="IPR006170">
    <property type="entry name" value="PBP/GOBP"/>
</dbReference>
<evidence type="ECO:0000256" key="4">
    <source>
        <dbReference type="SAM" id="MobiDB-lite"/>
    </source>
</evidence>
<protein>
    <submittedName>
        <fullName evidence="7">General odorant-binding protein 71 isoform X2</fullName>
    </submittedName>
</protein>
<organism evidence="6 7">
    <name type="scientific">Dinoponera quadriceps</name>
    <name type="common">South American ant</name>
    <dbReference type="NCBI Taxonomy" id="609295"/>
    <lineage>
        <taxon>Eukaryota</taxon>
        <taxon>Metazoa</taxon>
        <taxon>Ecdysozoa</taxon>
        <taxon>Arthropoda</taxon>
        <taxon>Hexapoda</taxon>
        <taxon>Insecta</taxon>
        <taxon>Pterygota</taxon>
        <taxon>Neoptera</taxon>
        <taxon>Endopterygota</taxon>
        <taxon>Hymenoptera</taxon>
        <taxon>Apocrita</taxon>
        <taxon>Aculeata</taxon>
        <taxon>Formicoidea</taxon>
        <taxon>Formicidae</taxon>
        <taxon>Ponerinae</taxon>
        <taxon>Ponerini</taxon>
        <taxon>Dinoponera</taxon>
    </lineage>
</organism>
<comment type="subcellular location">
    <subcellularLocation>
        <location evidence="1">Secreted</location>
    </subcellularLocation>
</comment>
<gene>
    <name evidence="7" type="primary">LOC106740927</name>
</gene>
<dbReference type="PANTHER" id="PTHR21066:SF9">
    <property type="entry name" value="ODORANT-BINDING PROTEIN 59A"/>
    <property type="match status" value="1"/>
</dbReference>
<feature type="chain" id="PRO_5027776069" evidence="5">
    <location>
        <begin position="23"/>
        <end position="248"/>
    </location>
</feature>
<evidence type="ECO:0000256" key="3">
    <source>
        <dbReference type="ARBA" id="ARBA00022525"/>
    </source>
</evidence>
<accession>A0A6P3WP23</accession>
<evidence type="ECO:0000313" key="7">
    <source>
        <dbReference type="RefSeq" id="XP_014467895.1"/>
    </source>
</evidence>
<dbReference type="CTD" id="37605"/>
<feature type="compositionally biased region" description="Polar residues" evidence="4">
    <location>
        <begin position="75"/>
        <end position="85"/>
    </location>
</feature>
<dbReference type="GO" id="GO:0005549">
    <property type="term" value="F:odorant binding"/>
    <property type="evidence" value="ECO:0007669"/>
    <property type="project" value="InterPro"/>
</dbReference>
<comment type="similarity">
    <text evidence="2">Belongs to the PBP/GOBP family.</text>
</comment>
<dbReference type="RefSeq" id="XP_014467895.1">
    <property type="nucleotide sequence ID" value="XM_014612409.1"/>
</dbReference>
<feature type="compositionally biased region" description="Basic and acidic residues" evidence="4">
    <location>
        <begin position="113"/>
        <end position="123"/>
    </location>
</feature>
<keyword evidence="3" id="KW-0964">Secreted</keyword>
<evidence type="ECO:0000256" key="2">
    <source>
        <dbReference type="ARBA" id="ARBA00008098"/>
    </source>
</evidence>
<proteinExistence type="inferred from homology"/>